<sequence length="143" mass="15823">MPCHPSKPEQRIGSFHRDAVPVPGQICHVQSRPIFPFRLVVSFSPRPVKSRRPDEPGQPFQPTAISTDSHFASCLAVPTTLLLSGTLAQLPRNLSWRITSLPYGVQSGTLRLRLLSPQVLVDNDIPSNVLSLGRPLRNKRTTT</sequence>
<dbReference type="AlphaFoldDB" id="A0A1G4AP24"/>
<evidence type="ECO:0000313" key="1">
    <source>
        <dbReference type="EMBL" id="OHE90856.1"/>
    </source>
</evidence>
<comment type="caution">
    <text evidence="1">The sequence shown here is derived from an EMBL/GenBank/DDBJ whole genome shotgun (WGS) entry which is preliminary data.</text>
</comment>
<accession>A0A1G4AP24</accession>
<gene>
    <name evidence="1" type="ORF">CORC01_13833</name>
</gene>
<organism evidence="1 2">
    <name type="scientific">Colletotrichum orchidophilum</name>
    <dbReference type="NCBI Taxonomy" id="1209926"/>
    <lineage>
        <taxon>Eukaryota</taxon>
        <taxon>Fungi</taxon>
        <taxon>Dikarya</taxon>
        <taxon>Ascomycota</taxon>
        <taxon>Pezizomycotina</taxon>
        <taxon>Sordariomycetes</taxon>
        <taxon>Hypocreomycetidae</taxon>
        <taxon>Glomerellales</taxon>
        <taxon>Glomerellaceae</taxon>
        <taxon>Colletotrichum</taxon>
    </lineage>
</organism>
<proteinExistence type="predicted"/>
<dbReference type="Proteomes" id="UP000176998">
    <property type="component" value="Unassembled WGS sequence"/>
</dbReference>
<reference evidence="1 2" key="1">
    <citation type="submission" date="2016-09" db="EMBL/GenBank/DDBJ databases">
        <authorList>
            <person name="Capua I."/>
            <person name="De Benedictis P."/>
            <person name="Joannis T."/>
            <person name="Lombin L.H."/>
            <person name="Cattoli G."/>
        </authorList>
    </citation>
    <scope>NUCLEOTIDE SEQUENCE [LARGE SCALE GENOMIC DNA]</scope>
    <source>
        <strain evidence="1 2">IMI 309357</strain>
    </source>
</reference>
<dbReference type="RefSeq" id="XP_022468030.1">
    <property type="nucleotide sequence ID" value="XM_022625449.1"/>
</dbReference>
<evidence type="ECO:0000313" key="2">
    <source>
        <dbReference type="Proteomes" id="UP000176998"/>
    </source>
</evidence>
<protein>
    <submittedName>
        <fullName evidence="1">Uncharacterized protein</fullName>
    </submittedName>
</protein>
<name>A0A1G4AP24_9PEZI</name>
<dbReference type="EMBL" id="MJBS01000217">
    <property type="protein sequence ID" value="OHE90856.1"/>
    <property type="molecule type" value="Genomic_DNA"/>
</dbReference>
<dbReference type="GeneID" id="34566959"/>
<keyword evidence="2" id="KW-1185">Reference proteome</keyword>